<keyword evidence="2 6" id="KW-0812">Transmembrane</keyword>
<dbReference type="EMBL" id="CAXITT010000256">
    <property type="protein sequence ID" value="CAL1537267.1"/>
    <property type="molecule type" value="Genomic_DNA"/>
</dbReference>
<sequence>MATEKLHKVAFITAIIAFVAMFVGFASPFWYKSWTRVFSPFGTIGLWHVCLNGFIKPRDPVMKSYVGCWWIHSTEFSDIEHSLQPVWFRFVQAFSIFALFGDLLGMIFTLLYLPEGTRGSLYKKRPRMFFINSGLMLGAAFLVFLVALVFAEMSNDSGWMPRPWMNYLSWSYGLVVLSGFFSAVSGMCLFVLAMVFKDKEDNGDPGVTSAAELALRRRELEKQDEAMRAQPMETQHYGGPTYRQPHYQQQAATIDRDRTDYGKAPSLVSASHYGKAPVPTPSVAGSQATRVGESFV</sequence>
<comment type="caution">
    <text evidence="7">The sequence shown here is derived from an EMBL/GenBank/DDBJ whole genome shotgun (WGS) entry which is preliminary data.</text>
</comment>
<comment type="subcellular location">
    <subcellularLocation>
        <location evidence="1">Membrane</location>
        <topology evidence="1">Multi-pass membrane protein</topology>
    </subcellularLocation>
</comment>
<feature type="transmembrane region" description="Helical" evidence="6">
    <location>
        <begin position="129"/>
        <end position="150"/>
    </location>
</feature>
<dbReference type="PANTHER" id="PTHR21284">
    <property type="entry name" value="EG:80H7.2 PROTEIN"/>
    <property type="match status" value="1"/>
</dbReference>
<keyword evidence="8" id="KW-1185">Reference proteome</keyword>
<evidence type="ECO:0000256" key="4">
    <source>
        <dbReference type="ARBA" id="ARBA00023136"/>
    </source>
</evidence>
<gene>
    <name evidence="7" type="ORF">GSLYS_00011180001</name>
</gene>
<evidence type="ECO:0000256" key="2">
    <source>
        <dbReference type="ARBA" id="ARBA00022692"/>
    </source>
</evidence>
<feature type="transmembrane region" description="Helical" evidence="6">
    <location>
        <begin position="90"/>
        <end position="113"/>
    </location>
</feature>
<feature type="region of interest" description="Disordered" evidence="5">
    <location>
        <begin position="277"/>
        <end position="296"/>
    </location>
</feature>
<evidence type="ECO:0000256" key="6">
    <source>
        <dbReference type="SAM" id="Phobius"/>
    </source>
</evidence>
<dbReference type="GO" id="GO:0016020">
    <property type="term" value="C:membrane"/>
    <property type="evidence" value="ECO:0007669"/>
    <property type="project" value="UniProtKB-SubCell"/>
</dbReference>
<organism evidence="7 8">
    <name type="scientific">Lymnaea stagnalis</name>
    <name type="common">Great pond snail</name>
    <name type="synonym">Helix stagnalis</name>
    <dbReference type="NCBI Taxonomy" id="6523"/>
    <lineage>
        <taxon>Eukaryota</taxon>
        <taxon>Metazoa</taxon>
        <taxon>Spiralia</taxon>
        <taxon>Lophotrochozoa</taxon>
        <taxon>Mollusca</taxon>
        <taxon>Gastropoda</taxon>
        <taxon>Heterobranchia</taxon>
        <taxon>Euthyneura</taxon>
        <taxon>Panpulmonata</taxon>
        <taxon>Hygrophila</taxon>
        <taxon>Lymnaeoidea</taxon>
        <taxon>Lymnaeidae</taxon>
        <taxon>Lymnaea</taxon>
    </lineage>
</organism>
<dbReference type="Proteomes" id="UP001497497">
    <property type="component" value="Unassembled WGS sequence"/>
</dbReference>
<evidence type="ECO:0000256" key="3">
    <source>
        <dbReference type="ARBA" id="ARBA00022989"/>
    </source>
</evidence>
<dbReference type="Gene3D" id="1.20.140.150">
    <property type="match status" value="1"/>
</dbReference>
<dbReference type="InterPro" id="IPR004031">
    <property type="entry name" value="PMP22/EMP/MP20/Claudin"/>
</dbReference>
<protein>
    <submittedName>
        <fullName evidence="7">Uncharacterized protein</fullName>
    </submittedName>
</protein>
<feature type="transmembrane region" description="Helical" evidence="6">
    <location>
        <begin position="9"/>
        <end position="31"/>
    </location>
</feature>
<evidence type="ECO:0000313" key="7">
    <source>
        <dbReference type="EMBL" id="CAL1537267.1"/>
    </source>
</evidence>
<accession>A0AAV2HUT3</accession>
<reference evidence="7 8" key="1">
    <citation type="submission" date="2024-04" db="EMBL/GenBank/DDBJ databases">
        <authorList>
            <consortium name="Genoscope - CEA"/>
            <person name="William W."/>
        </authorList>
    </citation>
    <scope>NUCLEOTIDE SEQUENCE [LARGE SCALE GENOMIC DNA]</scope>
</reference>
<keyword evidence="3 6" id="KW-1133">Transmembrane helix</keyword>
<keyword evidence="4 6" id="KW-0472">Membrane</keyword>
<dbReference type="AlphaFoldDB" id="A0AAV2HUT3"/>
<evidence type="ECO:0000256" key="1">
    <source>
        <dbReference type="ARBA" id="ARBA00004141"/>
    </source>
</evidence>
<dbReference type="Pfam" id="PF13903">
    <property type="entry name" value="Claudin_2"/>
    <property type="match status" value="1"/>
</dbReference>
<proteinExistence type="predicted"/>
<dbReference type="PANTHER" id="PTHR21284:SF12">
    <property type="entry name" value="EG:80H7.2 PROTEIN"/>
    <property type="match status" value="1"/>
</dbReference>
<name>A0AAV2HUT3_LYMST</name>
<evidence type="ECO:0000313" key="8">
    <source>
        <dbReference type="Proteomes" id="UP001497497"/>
    </source>
</evidence>
<evidence type="ECO:0000256" key="5">
    <source>
        <dbReference type="SAM" id="MobiDB-lite"/>
    </source>
</evidence>
<feature type="transmembrane region" description="Helical" evidence="6">
    <location>
        <begin position="170"/>
        <end position="196"/>
    </location>
</feature>